<dbReference type="Pfam" id="PF07679">
    <property type="entry name" value="I-set"/>
    <property type="match status" value="3"/>
</dbReference>
<dbReference type="InterPro" id="IPR036116">
    <property type="entry name" value="FN3_sf"/>
</dbReference>
<feature type="compositionally biased region" description="Basic and acidic residues" evidence="4">
    <location>
        <begin position="539"/>
        <end position="559"/>
    </location>
</feature>
<feature type="compositionally biased region" description="Basic and acidic residues" evidence="4">
    <location>
        <begin position="606"/>
        <end position="616"/>
    </location>
</feature>
<dbReference type="InterPro" id="IPR007110">
    <property type="entry name" value="Ig-like_dom"/>
</dbReference>
<evidence type="ECO:0000259" key="5">
    <source>
        <dbReference type="PROSITE" id="PS50835"/>
    </source>
</evidence>
<protein>
    <submittedName>
        <fullName evidence="7">Ig-like domain-containing protein</fullName>
    </submittedName>
</protein>
<dbReference type="SMART" id="SM00409">
    <property type="entry name" value="IG"/>
    <property type="match status" value="3"/>
</dbReference>
<feature type="compositionally biased region" description="Basic and acidic residues" evidence="4">
    <location>
        <begin position="802"/>
        <end position="829"/>
    </location>
</feature>
<reference evidence="7" key="1">
    <citation type="submission" date="2017-02" db="UniProtKB">
        <authorList>
            <consortium name="WormBaseParasite"/>
        </authorList>
    </citation>
    <scope>IDENTIFICATION</scope>
</reference>
<dbReference type="InterPro" id="IPR003961">
    <property type="entry name" value="FN3_dom"/>
</dbReference>
<dbReference type="STRING" id="6216.A0A0R3SJI4"/>
<feature type="domain" description="Fibronectin type-III" evidence="6">
    <location>
        <begin position="875"/>
        <end position="978"/>
    </location>
</feature>
<feature type="compositionally biased region" description="Basic and acidic residues" evidence="4">
    <location>
        <begin position="779"/>
        <end position="795"/>
    </location>
</feature>
<feature type="compositionally biased region" description="Basic and acidic residues" evidence="4">
    <location>
        <begin position="371"/>
        <end position="381"/>
    </location>
</feature>
<accession>A0A0R3SJI4</accession>
<dbReference type="InterPro" id="IPR003599">
    <property type="entry name" value="Ig_sub"/>
</dbReference>
<dbReference type="PANTHER" id="PTHR13817:SF151">
    <property type="entry name" value="TITIN"/>
    <property type="match status" value="1"/>
</dbReference>
<organism evidence="7">
    <name type="scientific">Hymenolepis diminuta</name>
    <name type="common">Rat tapeworm</name>
    <dbReference type="NCBI Taxonomy" id="6216"/>
    <lineage>
        <taxon>Eukaryota</taxon>
        <taxon>Metazoa</taxon>
        <taxon>Spiralia</taxon>
        <taxon>Lophotrochozoa</taxon>
        <taxon>Platyhelminthes</taxon>
        <taxon>Cestoda</taxon>
        <taxon>Eucestoda</taxon>
        <taxon>Cyclophyllidea</taxon>
        <taxon>Hymenolepididae</taxon>
        <taxon>Hymenolepis</taxon>
    </lineage>
</organism>
<dbReference type="PROSITE" id="PS50853">
    <property type="entry name" value="FN3"/>
    <property type="match status" value="1"/>
</dbReference>
<dbReference type="SMART" id="SM00408">
    <property type="entry name" value="IGc2"/>
    <property type="match status" value="3"/>
</dbReference>
<dbReference type="WBParaSite" id="HDID_0000509901-mRNA-1">
    <property type="protein sequence ID" value="HDID_0000509901-mRNA-1"/>
    <property type="gene ID" value="HDID_0000509901"/>
</dbReference>
<dbReference type="SUPFAM" id="SSF49265">
    <property type="entry name" value="Fibronectin type III"/>
    <property type="match status" value="1"/>
</dbReference>
<proteinExistence type="inferred from homology"/>
<comment type="similarity">
    <text evidence="1">Belongs to the protein kinase superfamily. CAMK Ser/Thr protein kinase family.</text>
</comment>
<feature type="compositionally biased region" description="Basic and acidic residues" evidence="4">
    <location>
        <begin position="485"/>
        <end position="512"/>
    </location>
</feature>
<feature type="compositionally biased region" description="Basic and acidic residues" evidence="4">
    <location>
        <begin position="712"/>
        <end position="736"/>
    </location>
</feature>
<dbReference type="InterPro" id="IPR050964">
    <property type="entry name" value="Striated_Muscle_Regulatory"/>
</dbReference>
<dbReference type="Gene3D" id="2.60.40.10">
    <property type="entry name" value="Immunoglobulins"/>
    <property type="match status" value="4"/>
</dbReference>
<feature type="region of interest" description="Disordered" evidence="4">
    <location>
        <begin position="366"/>
        <end position="410"/>
    </location>
</feature>
<feature type="domain" description="Ig-like" evidence="5">
    <location>
        <begin position="187"/>
        <end position="281"/>
    </location>
</feature>
<feature type="compositionally biased region" description="Basic and acidic residues" evidence="4">
    <location>
        <begin position="837"/>
        <end position="852"/>
    </location>
</feature>
<dbReference type="CDD" id="cd00096">
    <property type="entry name" value="Ig"/>
    <property type="match status" value="2"/>
</dbReference>
<feature type="domain" description="Ig-like" evidence="5">
    <location>
        <begin position="986"/>
        <end position="1077"/>
    </location>
</feature>
<dbReference type="SMART" id="SM00060">
    <property type="entry name" value="FN3"/>
    <property type="match status" value="1"/>
</dbReference>
<evidence type="ECO:0000256" key="3">
    <source>
        <dbReference type="ARBA" id="ARBA00023319"/>
    </source>
</evidence>
<dbReference type="InterPro" id="IPR013098">
    <property type="entry name" value="Ig_I-set"/>
</dbReference>
<feature type="domain" description="Ig-like" evidence="5">
    <location>
        <begin position="20"/>
        <end position="143"/>
    </location>
</feature>
<dbReference type="AlphaFoldDB" id="A0A0R3SJI4"/>
<evidence type="ECO:0000313" key="7">
    <source>
        <dbReference type="WBParaSite" id="HDID_0000509901-mRNA-1"/>
    </source>
</evidence>
<feature type="compositionally biased region" description="Basic and acidic residues" evidence="4">
    <location>
        <begin position="569"/>
        <end position="594"/>
    </location>
</feature>
<evidence type="ECO:0000256" key="4">
    <source>
        <dbReference type="SAM" id="MobiDB-lite"/>
    </source>
</evidence>
<feature type="region of interest" description="Disordered" evidence="4">
    <location>
        <begin position="305"/>
        <end position="347"/>
    </location>
</feature>
<dbReference type="FunFam" id="2.60.40.10:FF:000080">
    <property type="entry name" value="Myosin light chain kinase, smooth muscle"/>
    <property type="match status" value="1"/>
</dbReference>
<dbReference type="InterPro" id="IPR013783">
    <property type="entry name" value="Ig-like_fold"/>
</dbReference>
<dbReference type="InterPro" id="IPR003598">
    <property type="entry name" value="Ig_sub2"/>
</dbReference>
<feature type="region of interest" description="Disordered" evidence="4">
    <location>
        <begin position="440"/>
        <end position="666"/>
    </location>
</feature>
<dbReference type="PANTHER" id="PTHR13817">
    <property type="entry name" value="TITIN"/>
    <property type="match status" value="1"/>
</dbReference>
<dbReference type="GO" id="GO:0031430">
    <property type="term" value="C:M band"/>
    <property type="evidence" value="ECO:0007669"/>
    <property type="project" value="TreeGrafter"/>
</dbReference>
<keyword evidence="3" id="KW-0393">Immunoglobulin domain</keyword>
<dbReference type="InterPro" id="IPR036179">
    <property type="entry name" value="Ig-like_dom_sf"/>
</dbReference>
<feature type="compositionally biased region" description="Basic and acidic residues" evidence="4">
    <location>
        <begin position="691"/>
        <end position="701"/>
    </location>
</feature>
<feature type="region of interest" description="Disordered" evidence="4">
    <location>
        <begin position="691"/>
        <end position="744"/>
    </location>
</feature>
<feature type="region of interest" description="Disordered" evidence="4">
    <location>
        <begin position="777"/>
        <end position="861"/>
    </location>
</feature>
<dbReference type="SUPFAM" id="SSF48726">
    <property type="entry name" value="Immunoglobulin"/>
    <property type="match status" value="3"/>
</dbReference>
<feature type="compositionally biased region" description="Acidic residues" evidence="4">
    <location>
        <begin position="446"/>
        <end position="456"/>
    </location>
</feature>
<evidence type="ECO:0000259" key="6">
    <source>
        <dbReference type="PROSITE" id="PS50853"/>
    </source>
</evidence>
<evidence type="ECO:0000256" key="1">
    <source>
        <dbReference type="ARBA" id="ARBA00006692"/>
    </source>
</evidence>
<evidence type="ECO:0000256" key="2">
    <source>
        <dbReference type="ARBA" id="ARBA00022737"/>
    </source>
</evidence>
<dbReference type="CDD" id="cd00063">
    <property type="entry name" value="FN3"/>
    <property type="match status" value="1"/>
</dbReference>
<keyword evidence="2" id="KW-0677">Repeat</keyword>
<feature type="compositionally biased region" description="Basic and acidic residues" evidence="4">
    <location>
        <begin position="625"/>
        <end position="645"/>
    </location>
</feature>
<name>A0A0R3SJI4_HYMDI</name>
<dbReference type="PROSITE" id="PS50835">
    <property type="entry name" value="IG_LIKE"/>
    <property type="match status" value="3"/>
</dbReference>
<sequence>LPRARTISTTTVVEVTEAMPEVVEEKPKESVQEEFVSESSKFHAGVFGFSKPLSRVATPSDQHILELECEIQGYTQPVSLKWLHNGRELVDSDKYEMVYFESTGTARLIVKDVKLEDVGEYECFVVGNVLEEHTGRMEPMTIFTKAEITDKTLIVEVTQEVEIEEEEEVEELEKEEAQSPVSDVCSPIFETELTPVKVIEGEEIYLSAIVKGKPQPLEVIWKHNGAILQPSKTDAVLFYEPEQGLCELTISEAFVEDAGIYEVQASNEFGMAVSQTEVLVNVPEESKRPEVREVPLKEAAIVDEEVQPEEIPVPLEGTSIEASATATETEKLDISKPKVGAKPTQEELVEKDKSYEFKIGAKGKVGKKKKTPEEFSEEKSEVVQPSAPAPSEDEDEKDRSQVDGGAMKLAPKATYTAAEMETESMRLAEVVDQPEVTVVAPQVNEVPEDDREEEEQRPEVTGVSYEVDRPESTQPKEVAPVVKGITEEEKKKEKKPVEPEEKREKDIMDGKKVPKPTATAEIEAIAIPEEEIQDQPEVIEVKPEVTEGPKKPEDKEETVPKVTGVSVQVDKRQMTEPREEKTPEVEQKKEKSKIAFESSEEESEKEQEKDVIDGKKMPKPTAIGEEMKMEAIPEAKITEHPEVTEVKPGVTAVSEKPEEKGPKVTGVIIEVDKPQAAEPKEEKVPQVEEIVKREKKKKEESPLGLGTESEEEKEKDILDGKKVPKSKVTVEEKETEAVPEGEALEQPEVTKVKLEVTQFLEKSEEVEKKIPTITGVGVEIDRTKVPEPKEEKAPEVDENAEEKEKKKEEPLEAPKESREEVIEKDKEYEFQVGVKGKPGEQRKKTEEIRSEEEIPEEPQPIIETAVEAPTEYTGPPSQPINVHAEAYPKKTPIRSQSIELSWDQPDGNPSDEFTIEVRLKGTGTWIEREITLAPDRKVSLKTDNLKEYTDYEFRITAKNKSGKSEPSGPSNPIQLGIPLEFVRELPDIVVTQAPTEDEPIVFECELSRPSREKVEWRKDGKVLPKQMPEHVHVIEEKNGTVHRIVFDDVKVEDTGDYTIKAEDVISKGKMEMRSELNFQHD</sequence>
<dbReference type="GO" id="GO:0045214">
    <property type="term" value="P:sarcomere organization"/>
    <property type="evidence" value="ECO:0007669"/>
    <property type="project" value="TreeGrafter"/>
</dbReference>
<dbReference type="Pfam" id="PF00041">
    <property type="entry name" value="fn3"/>
    <property type="match status" value="1"/>
</dbReference>